<dbReference type="STRING" id="400682.A0A1X7VRE6"/>
<dbReference type="InParanoid" id="A0A1X7VRE6"/>
<evidence type="ECO:0000256" key="1">
    <source>
        <dbReference type="ARBA" id="ARBA00023125"/>
    </source>
</evidence>
<reference evidence="3" key="1">
    <citation type="submission" date="2017-05" db="UniProtKB">
        <authorList>
            <consortium name="EnsemblMetazoa"/>
        </authorList>
    </citation>
    <scope>IDENTIFICATION</scope>
</reference>
<dbReference type="OrthoDB" id="125347at2759"/>
<dbReference type="Pfam" id="PF03221">
    <property type="entry name" value="HTH_Tnp_Tc5"/>
    <property type="match status" value="1"/>
</dbReference>
<dbReference type="eggNOG" id="KOG3105">
    <property type="taxonomic scope" value="Eukaryota"/>
</dbReference>
<accession>A0A1X7VRE6</accession>
<protein>
    <recommendedName>
        <fullName evidence="2">HTH CENPB-type domain-containing protein</fullName>
    </recommendedName>
</protein>
<dbReference type="SUPFAM" id="SSF46689">
    <property type="entry name" value="Homeodomain-like"/>
    <property type="match status" value="1"/>
</dbReference>
<dbReference type="PROSITE" id="PS51253">
    <property type="entry name" value="HTH_CENPB"/>
    <property type="match status" value="1"/>
</dbReference>
<evidence type="ECO:0000259" key="2">
    <source>
        <dbReference type="PROSITE" id="PS51253"/>
    </source>
</evidence>
<dbReference type="Gene3D" id="1.10.10.60">
    <property type="entry name" value="Homeodomain-like"/>
    <property type="match status" value="1"/>
</dbReference>
<organism evidence="3">
    <name type="scientific">Amphimedon queenslandica</name>
    <name type="common">Sponge</name>
    <dbReference type="NCBI Taxonomy" id="400682"/>
    <lineage>
        <taxon>Eukaryota</taxon>
        <taxon>Metazoa</taxon>
        <taxon>Porifera</taxon>
        <taxon>Demospongiae</taxon>
        <taxon>Heteroscleromorpha</taxon>
        <taxon>Haplosclerida</taxon>
        <taxon>Niphatidae</taxon>
        <taxon>Amphimedon</taxon>
    </lineage>
</organism>
<dbReference type="InterPro" id="IPR006600">
    <property type="entry name" value="HTH_CenpB_DNA-bd_dom"/>
</dbReference>
<feature type="domain" description="HTH CENPB-type" evidence="2">
    <location>
        <begin position="37"/>
        <end position="110"/>
    </location>
</feature>
<evidence type="ECO:0000313" key="3">
    <source>
        <dbReference type="EnsemblMetazoa" id="Aqu2.1.42400_001"/>
    </source>
</evidence>
<dbReference type="SMART" id="SM00674">
    <property type="entry name" value="CENPB"/>
    <property type="match status" value="1"/>
</dbReference>
<dbReference type="InterPro" id="IPR009057">
    <property type="entry name" value="Homeodomain-like_sf"/>
</dbReference>
<dbReference type="PANTHER" id="PTHR19303:SF16">
    <property type="entry name" value="JERKY PROTEIN HOMOLOG-LIKE"/>
    <property type="match status" value="1"/>
</dbReference>
<dbReference type="AlphaFoldDB" id="A0A1X7VRE6"/>
<dbReference type="EnsemblMetazoa" id="Aqu2.1.42400_001">
    <property type="protein sequence ID" value="Aqu2.1.42400_001"/>
    <property type="gene ID" value="Aqu2.1.42400"/>
</dbReference>
<dbReference type="InterPro" id="IPR050863">
    <property type="entry name" value="CenT-Element_Derived"/>
</dbReference>
<dbReference type="GO" id="GO:0005634">
    <property type="term" value="C:nucleus"/>
    <property type="evidence" value="ECO:0007669"/>
    <property type="project" value="TreeGrafter"/>
</dbReference>
<dbReference type="PANTHER" id="PTHR19303">
    <property type="entry name" value="TRANSPOSON"/>
    <property type="match status" value="1"/>
</dbReference>
<proteinExistence type="predicted"/>
<name>A0A1X7VRE6_AMPQE</name>
<dbReference type="GO" id="GO:0003677">
    <property type="term" value="F:DNA binding"/>
    <property type="evidence" value="ECO:0007669"/>
    <property type="project" value="UniProtKB-KW"/>
</dbReference>
<keyword evidence="1" id="KW-0238">DNA-binding</keyword>
<sequence length="177" mass="20820">MEKFGIGKSTIGDINRSKKKILAFLRKMIEMGSALSRKYKSMKLGDQKLDEAVFLWLKQKRMEGVPISGSMLREEAVDLSKRLYGESSNFVAIDGWKWRFSQRHGIQQLSNEGEKFSWDREQADTFMFDFREFICKEMFSMNQIFNCDETGLNYRLLPDRTLAKSFQNQLLKEKNKE</sequence>